<gene>
    <name evidence="1" type="ORF">BN8_04142</name>
</gene>
<protein>
    <submittedName>
        <fullName evidence="1">Uncharacterized protein</fullName>
    </submittedName>
</protein>
<dbReference type="RefSeq" id="WP_009283499.1">
    <property type="nucleotide sequence ID" value="NZ_CAIT01000007.1"/>
</dbReference>
<dbReference type="OrthoDB" id="9788332at2"/>
<keyword evidence="2" id="KW-1185">Reference proteome</keyword>
<dbReference type="EMBL" id="CAIT01000007">
    <property type="protein sequence ID" value="CCH54923.1"/>
    <property type="molecule type" value="Genomic_DNA"/>
</dbReference>
<evidence type="ECO:0000313" key="1">
    <source>
        <dbReference type="EMBL" id="CCH54923.1"/>
    </source>
</evidence>
<dbReference type="Proteomes" id="UP000009309">
    <property type="component" value="Unassembled WGS sequence"/>
</dbReference>
<evidence type="ECO:0000313" key="2">
    <source>
        <dbReference type="Proteomes" id="UP000009309"/>
    </source>
</evidence>
<organism evidence="1 2">
    <name type="scientific">Fibrisoma limi BUZ 3</name>
    <dbReference type="NCBI Taxonomy" id="1185876"/>
    <lineage>
        <taxon>Bacteria</taxon>
        <taxon>Pseudomonadati</taxon>
        <taxon>Bacteroidota</taxon>
        <taxon>Cytophagia</taxon>
        <taxon>Cytophagales</taxon>
        <taxon>Spirosomataceae</taxon>
        <taxon>Fibrisoma</taxon>
    </lineage>
</organism>
<accession>I2GLZ7</accession>
<proteinExistence type="predicted"/>
<comment type="caution">
    <text evidence="1">The sequence shown here is derived from an EMBL/GenBank/DDBJ whole genome shotgun (WGS) entry which is preliminary data.</text>
</comment>
<dbReference type="STRING" id="1185876.BN8_04142"/>
<sequence length="66" mass="7121">MKTILVLAAMAIFSNTDTETIQVEVTNLRTNQGHVLIALYNKAKGFPTDPGRNGVAKGEFADIPFA</sequence>
<reference evidence="1 2" key="1">
    <citation type="journal article" date="2012" name="J. Bacteriol.">
        <title>Genome Sequence of the Filamentous Bacterium Fibrisoma limi BUZ 3T.</title>
        <authorList>
            <person name="Filippini M."/>
            <person name="Qi W."/>
            <person name="Jaenicke S."/>
            <person name="Goesmann A."/>
            <person name="Smits T.H."/>
            <person name="Bagheri H.C."/>
        </authorList>
    </citation>
    <scope>NUCLEOTIDE SEQUENCE [LARGE SCALE GENOMIC DNA]</scope>
    <source>
        <strain evidence="2">BUZ 3T</strain>
    </source>
</reference>
<name>I2GLZ7_9BACT</name>
<dbReference type="AlphaFoldDB" id="I2GLZ7"/>